<protein>
    <submittedName>
        <fullName evidence="1">Uncharacterized protein</fullName>
    </submittedName>
</protein>
<dbReference type="RefSeq" id="WP_006292701.1">
    <property type="nucleotide sequence ID" value="NZ_ARPM03000161.1"/>
</dbReference>
<gene>
    <name evidence="1" type="ORF">K737_300894</name>
</gene>
<sequence length="68" mass="7280">MPDTLIKSIGVMALMTGGSNAIGALIGKDIIAIGLISGLQREHSWVLPNLPKESGIWILIRILLRDTS</sequence>
<evidence type="ECO:0000313" key="2">
    <source>
        <dbReference type="Proteomes" id="UP000026922"/>
    </source>
</evidence>
<keyword evidence="2" id="KW-1185">Reference proteome</keyword>
<comment type="caution">
    <text evidence="1">The sequence shown here is derived from an EMBL/GenBank/DDBJ whole genome shotgun (WGS) entry which is preliminary data.</text>
</comment>
<evidence type="ECO:0000313" key="1">
    <source>
        <dbReference type="EMBL" id="ETZ04674.1"/>
    </source>
</evidence>
<dbReference type="EMBL" id="ARPM03000161">
    <property type="protein sequence ID" value="ETZ04674.1"/>
    <property type="molecule type" value="Genomic_DNA"/>
</dbReference>
<dbReference type="AlphaFoldDB" id="A0A061JI50"/>
<accession>A0A061JI50</accession>
<reference evidence="1 2" key="1">
    <citation type="journal article" date="2013" name="Genome Announc.">
        <title>Draft Genome Sequence of Holospora undulata Strain HU1, a Micronucleus-Specific Symbiont of the Ciliate Paramecium caudatum.</title>
        <authorList>
            <person name="Dohra H."/>
            <person name="Suzuki H."/>
            <person name="Suzuki T."/>
            <person name="Tanaka K."/>
            <person name="Fujishima M."/>
        </authorList>
    </citation>
    <scope>NUCLEOTIDE SEQUENCE [LARGE SCALE GENOMIC DNA]</scope>
    <source>
        <strain evidence="1 2">HU1</strain>
    </source>
</reference>
<name>A0A061JI50_9PROT</name>
<proteinExistence type="predicted"/>
<organism evidence="1 2">
    <name type="scientific">Holospora undulata HU1</name>
    <dbReference type="NCBI Taxonomy" id="1321371"/>
    <lineage>
        <taxon>Bacteria</taxon>
        <taxon>Pseudomonadati</taxon>
        <taxon>Pseudomonadota</taxon>
        <taxon>Alphaproteobacteria</taxon>
        <taxon>Holosporales</taxon>
        <taxon>Holosporaceae</taxon>
        <taxon>Holospora</taxon>
    </lineage>
</organism>
<dbReference type="Proteomes" id="UP000026922">
    <property type="component" value="Unassembled WGS sequence"/>
</dbReference>